<feature type="signal peptide" evidence="1">
    <location>
        <begin position="1"/>
        <end position="24"/>
    </location>
</feature>
<keyword evidence="3" id="KW-1185">Reference proteome</keyword>
<evidence type="ECO:0000256" key="1">
    <source>
        <dbReference type="SAM" id="SignalP"/>
    </source>
</evidence>
<dbReference type="PROSITE" id="PS51257">
    <property type="entry name" value="PROKAR_LIPOPROTEIN"/>
    <property type="match status" value="1"/>
</dbReference>
<evidence type="ECO:0008006" key="4">
    <source>
        <dbReference type="Google" id="ProtNLM"/>
    </source>
</evidence>
<dbReference type="Proteomes" id="UP000325292">
    <property type="component" value="Chromosome"/>
</dbReference>
<reference evidence="2 3" key="1">
    <citation type="journal article" date="2019" name="Sci. Rep.">
        <title>Sulfobacillus thermotolerans: new insights into resistance and metabolic capacities of acidophilic chemolithotrophs.</title>
        <authorList>
            <person name="Panyushkina A.E."/>
            <person name="Babenko V.V."/>
            <person name="Nikitina A.S."/>
            <person name="Selezneva O.V."/>
            <person name="Tsaplina I.A."/>
            <person name="Letarova M.A."/>
            <person name="Kostryukova E.S."/>
            <person name="Letarov A.V."/>
        </authorList>
    </citation>
    <scope>NUCLEOTIDE SEQUENCE [LARGE SCALE GENOMIC DNA]</scope>
    <source>
        <strain evidence="2 3">Kr1</strain>
    </source>
</reference>
<dbReference type="EMBL" id="CP019454">
    <property type="protein sequence ID" value="AUW93748.1"/>
    <property type="molecule type" value="Genomic_DNA"/>
</dbReference>
<evidence type="ECO:0000313" key="2">
    <source>
        <dbReference type="EMBL" id="AUW93748.1"/>
    </source>
</evidence>
<evidence type="ECO:0000313" key="3">
    <source>
        <dbReference type="Proteomes" id="UP000325292"/>
    </source>
</evidence>
<name>A0ABN5GZ78_9FIRM</name>
<gene>
    <name evidence="2" type="ORF">BXT84_07150</name>
</gene>
<keyword evidence="1" id="KW-0732">Signal</keyword>
<dbReference type="RefSeq" id="WP_103374567.1">
    <property type="nucleotide sequence ID" value="NZ_CP133983.1"/>
</dbReference>
<proteinExistence type="predicted"/>
<protein>
    <recommendedName>
        <fullName evidence="4">Lipoprotein</fullName>
    </recommendedName>
</protein>
<feature type="chain" id="PRO_5045712420" description="Lipoprotein" evidence="1">
    <location>
        <begin position="25"/>
        <end position="126"/>
    </location>
</feature>
<accession>A0ABN5GZ78</accession>
<sequence>MKRFVPWMLSVGLLAAVSGCGASVAPVIVGHGYPTAVAWIDHRLSPKDYILLIGLSRALPDHRPMTVYIMRKKVLLVGHVLPRNTLVGIVVNPRHPKWMGPVYFQLPHERHWKQLVPAPRTQTSPA</sequence>
<organism evidence="2 3">
    <name type="scientific">Sulfobacillus thermotolerans</name>
    <dbReference type="NCBI Taxonomy" id="338644"/>
    <lineage>
        <taxon>Bacteria</taxon>
        <taxon>Bacillati</taxon>
        <taxon>Bacillota</taxon>
        <taxon>Clostridia</taxon>
        <taxon>Eubacteriales</taxon>
        <taxon>Clostridiales Family XVII. Incertae Sedis</taxon>
        <taxon>Sulfobacillus</taxon>
    </lineage>
</organism>